<dbReference type="PANTHER" id="PTHR43806:SF66">
    <property type="entry name" value="SERIN ENDOPEPTIDASE"/>
    <property type="match status" value="1"/>
</dbReference>
<dbReference type="AlphaFoldDB" id="A0A1U7LLZ5"/>
<evidence type="ECO:0000256" key="4">
    <source>
        <dbReference type="ARBA" id="ARBA00022825"/>
    </source>
</evidence>
<dbReference type="InterPro" id="IPR023827">
    <property type="entry name" value="Peptidase_S8_Asp-AS"/>
</dbReference>
<dbReference type="STRING" id="1198029.A0A1U7LLZ5"/>
<dbReference type="GO" id="GO:0006508">
    <property type="term" value="P:proteolysis"/>
    <property type="evidence" value="ECO:0007669"/>
    <property type="project" value="UniProtKB-KW"/>
</dbReference>
<dbReference type="EMBL" id="LXFE01001372">
    <property type="protein sequence ID" value="OLL23686.1"/>
    <property type="molecule type" value="Genomic_DNA"/>
</dbReference>
<name>A0A1U7LLZ5_NEOID</name>
<dbReference type="PROSITE" id="PS00136">
    <property type="entry name" value="SUBTILASE_ASP"/>
    <property type="match status" value="1"/>
</dbReference>
<feature type="domain" description="Peptidase S8/S53" evidence="7">
    <location>
        <begin position="143"/>
        <end position="276"/>
    </location>
</feature>
<reference evidence="8 9" key="1">
    <citation type="submission" date="2016-04" db="EMBL/GenBank/DDBJ databases">
        <title>Evolutionary innovation and constraint leading to complex multicellularity in the Ascomycota.</title>
        <authorList>
            <person name="Cisse O."/>
            <person name="Nguyen A."/>
            <person name="Hewitt D.A."/>
            <person name="Jedd G."/>
            <person name="Stajich J.E."/>
        </authorList>
    </citation>
    <scope>NUCLEOTIDE SEQUENCE [LARGE SCALE GENOMIC DNA]</scope>
    <source>
        <strain evidence="8 9">DAH-3</strain>
    </source>
</reference>
<dbReference type="PANTHER" id="PTHR43806">
    <property type="entry name" value="PEPTIDASE S8"/>
    <property type="match status" value="1"/>
</dbReference>
<dbReference type="InterPro" id="IPR022398">
    <property type="entry name" value="Peptidase_S8_His-AS"/>
</dbReference>
<dbReference type="OrthoDB" id="206201at2759"/>
<evidence type="ECO:0000256" key="6">
    <source>
        <dbReference type="SAM" id="SignalP"/>
    </source>
</evidence>
<dbReference type="InterPro" id="IPR000209">
    <property type="entry name" value="Peptidase_S8/S53_dom"/>
</dbReference>
<comment type="similarity">
    <text evidence="1 5">Belongs to the peptidase S8 family.</text>
</comment>
<gene>
    <name evidence="8" type="ORF">NEOLI_001936</name>
</gene>
<dbReference type="InterPro" id="IPR050131">
    <property type="entry name" value="Peptidase_S8_subtilisin-like"/>
</dbReference>
<dbReference type="PROSITE" id="PS51892">
    <property type="entry name" value="SUBTILASE"/>
    <property type="match status" value="1"/>
</dbReference>
<sequence length="288" mass="30918">MKGISLLVLSSLAGVFSVHDNIVPNSYIVELKPTGKHKRDSTSDAHSDFYNSINVSGIQIQSRHNFTSDLFHGTSFKIEDKHKADIIREFPHVVRMWHVKRYSQPKPVKVELVNSPNEVPKKDRFGPHIMTGVNKLHDHGVLGDGVFVAVVDTGIYGIDYTHPALGGCFGSGCLVFTGRDLVGDKYTGDNDPVPGNDILDCGGHGTHVSGILAANDKSFTGVSPKVRLGGWKVFGCKGTTQSDILIQAFQEAADAGADIISASVGGPSGWSEDAWAVVASRLVDRGVL</sequence>
<feature type="signal peptide" evidence="6">
    <location>
        <begin position="1"/>
        <end position="17"/>
    </location>
</feature>
<keyword evidence="6" id="KW-0732">Signal</keyword>
<organism evidence="8 9">
    <name type="scientific">Neolecta irregularis (strain DAH-3)</name>
    <dbReference type="NCBI Taxonomy" id="1198029"/>
    <lineage>
        <taxon>Eukaryota</taxon>
        <taxon>Fungi</taxon>
        <taxon>Dikarya</taxon>
        <taxon>Ascomycota</taxon>
        <taxon>Taphrinomycotina</taxon>
        <taxon>Neolectales</taxon>
        <taxon>Neolectaceae</taxon>
        <taxon>Neolecta</taxon>
    </lineage>
</organism>
<comment type="caution">
    <text evidence="8">The sequence shown here is derived from an EMBL/GenBank/DDBJ whole genome shotgun (WGS) entry which is preliminary data.</text>
</comment>
<dbReference type="InterPro" id="IPR036852">
    <property type="entry name" value="Peptidase_S8/S53_dom_sf"/>
</dbReference>
<dbReference type="SUPFAM" id="SSF52743">
    <property type="entry name" value="Subtilisin-like"/>
    <property type="match status" value="1"/>
</dbReference>
<dbReference type="Gene3D" id="3.40.50.200">
    <property type="entry name" value="Peptidase S8/S53 domain"/>
    <property type="match status" value="1"/>
</dbReference>
<accession>A0A1U7LLZ5</accession>
<keyword evidence="4" id="KW-0720">Serine protease</keyword>
<protein>
    <submittedName>
        <fullName evidence="8">Minor extracellular protease vpr</fullName>
    </submittedName>
</protein>
<evidence type="ECO:0000256" key="2">
    <source>
        <dbReference type="ARBA" id="ARBA00022670"/>
    </source>
</evidence>
<evidence type="ECO:0000259" key="7">
    <source>
        <dbReference type="Pfam" id="PF00082"/>
    </source>
</evidence>
<evidence type="ECO:0000256" key="5">
    <source>
        <dbReference type="PROSITE-ProRule" id="PRU01240"/>
    </source>
</evidence>
<keyword evidence="3" id="KW-0378">Hydrolase</keyword>
<dbReference type="PROSITE" id="PS00137">
    <property type="entry name" value="SUBTILASE_HIS"/>
    <property type="match status" value="1"/>
</dbReference>
<evidence type="ECO:0000313" key="9">
    <source>
        <dbReference type="Proteomes" id="UP000186594"/>
    </source>
</evidence>
<evidence type="ECO:0000256" key="3">
    <source>
        <dbReference type="ARBA" id="ARBA00022801"/>
    </source>
</evidence>
<evidence type="ECO:0000256" key="1">
    <source>
        <dbReference type="ARBA" id="ARBA00011073"/>
    </source>
</evidence>
<dbReference type="Pfam" id="PF00082">
    <property type="entry name" value="Peptidase_S8"/>
    <property type="match status" value="1"/>
</dbReference>
<dbReference type="GO" id="GO:0004252">
    <property type="term" value="F:serine-type endopeptidase activity"/>
    <property type="evidence" value="ECO:0007669"/>
    <property type="project" value="InterPro"/>
</dbReference>
<keyword evidence="9" id="KW-1185">Reference proteome</keyword>
<feature type="chain" id="PRO_5013273446" evidence="6">
    <location>
        <begin position="18"/>
        <end position="288"/>
    </location>
</feature>
<proteinExistence type="inferred from homology"/>
<keyword evidence="2 8" id="KW-0645">Protease</keyword>
<comment type="caution">
    <text evidence="5">Lacks conserved residue(s) required for the propagation of feature annotation.</text>
</comment>
<dbReference type="Proteomes" id="UP000186594">
    <property type="component" value="Unassembled WGS sequence"/>
</dbReference>
<evidence type="ECO:0000313" key="8">
    <source>
        <dbReference type="EMBL" id="OLL23686.1"/>
    </source>
</evidence>